<dbReference type="PANTHER" id="PTHR34220:SF11">
    <property type="entry name" value="SENSOR PROTEIN KINASE HPTS"/>
    <property type="match status" value="1"/>
</dbReference>
<evidence type="ECO:0000256" key="9">
    <source>
        <dbReference type="ARBA" id="ARBA00022989"/>
    </source>
</evidence>
<evidence type="ECO:0000256" key="11">
    <source>
        <dbReference type="ARBA" id="ARBA00023136"/>
    </source>
</evidence>
<dbReference type="GO" id="GO:0005886">
    <property type="term" value="C:plasma membrane"/>
    <property type="evidence" value="ECO:0007669"/>
    <property type="project" value="UniProtKB-SubCell"/>
</dbReference>
<evidence type="ECO:0000313" key="15">
    <source>
        <dbReference type="Proteomes" id="UP000256869"/>
    </source>
</evidence>
<keyword evidence="6" id="KW-0547">Nucleotide-binding</keyword>
<feature type="domain" description="HAMP" evidence="13">
    <location>
        <begin position="310"/>
        <end position="363"/>
    </location>
</feature>
<evidence type="ECO:0000256" key="5">
    <source>
        <dbReference type="ARBA" id="ARBA00022692"/>
    </source>
</evidence>
<name>A0A3D9I0T7_9BACL</name>
<evidence type="ECO:0000256" key="10">
    <source>
        <dbReference type="ARBA" id="ARBA00023012"/>
    </source>
</evidence>
<dbReference type="AlphaFoldDB" id="A0A3D9I0T7"/>
<dbReference type="Pfam" id="PF06580">
    <property type="entry name" value="His_kinase"/>
    <property type="match status" value="1"/>
</dbReference>
<keyword evidence="15" id="KW-1185">Reference proteome</keyword>
<organism evidence="14 15">
    <name type="scientific">Cohnella lupini</name>
    <dbReference type="NCBI Taxonomy" id="1294267"/>
    <lineage>
        <taxon>Bacteria</taxon>
        <taxon>Bacillati</taxon>
        <taxon>Bacillota</taxon>
        <taxon>Bacilli</taxon>
        <taxon>Bacillales</taxon>
        <taxon>Paenibacillaceae</taxon>
        <taxon>Cohnella</taxon>
    </lineage>
</organism>
<keyword evidence="8" id="KW-0067">ATP-binding</keyword>
<gene>
    <name evidence="14" type="ORF">DFP95_11830</name>
</gene>
<dbReference type="PROSITE" id="PS50885">
    <property type="entry name" value="HAMP"/>
    <property type="match status" value="1"/>
</dbReference>
<dbReference type="SUPFAM" id="SSF55874">
    <property type="entry name" value="ATPase domain of HSP90 chaperone/DNA topoisomerase II/histidine kinase"/>
    <property type="match status" value="1"/>
</dbReference>
<dbReference type="InterPro" id="IPR010559">
    <property type="entry name" value="Sig_transdc_His_kin_internal"/>
</dbReference>
<dbReference type="InterPro" id="IPR050640">
    <property type="entry name" value="Bact_2-comp_sensor_kinase"/>
</dbReference>
<evidence type="ECO:0000259" key="13">
    <source>
        <dbReference type="PROSITE" id="PS50885"/>
    </source>
</evidence>
<feature type="transmembrane region" description="Helical" evidence="12">
    <location>
        <begin position="291"/>
        <end position="310"/>
    </location>
</feature>
<keyword evidence="5 12" id="KW-0812">Transmembrane</keyword>
<dbReference type="PANTHER" id="PTHR34220">
    <property type="entry name" value="SENSOR HISTIDINE KINASE YPDA"/>
    <property type="match status" value="1"/>
</dbReference>
<reference evidence="14 15" key="1">
    <citation type="submission" date="2018-07" db="EMBL/GenBank/DDBJ databases">
        <title>Genomic Encyclopedia of Type Strains, Phase III (KMG-III): the genomes of soil and plant-associated and newly described type strains.</title>
        <authorList>
            <person name="Whitman W."/>
        </authorList>
    </citation>
    <scope>NUCLEOTIDE SEQUENCE [LARGE SCALE GENOMIC DNA]</scope>
    <source>
        <strain evidence="14 15">CECT 8236</strain>
    </source>
</reference>
<evidence type="ECO:0000256" key="8">
    <source>
        <dbReference type="ARBA" id="ARBA00022840"/>
    </source>
</evidence>
<comment type="caution">
    <text evidence="14">The sequence shown here is derived from an EMBL/GenBank/DDBJ whole genome shotgun (WGS) entry which is preliminary data.</text>
</comment>
<evidence type="ECO:0000256" key="1">
    <source>
        <dbReference type="ARBA" id="ARBA00004651"/>
    </source>
</evidence>
<evidence type="ECO:0000256" key="7">
    <source>
        <dbReference type="ARBA" id="ARBA00022777"/>
    </source>
</evidence>
<dbReference type="EMBL" id="QRDY01000018">
    <property type="protein sequence ID" value="RED55295.1"/>
    <property type="molecule type" value="Genomic_DNA"/>
</dbReference>
<keyword evidence="7 14" id="KW-0418">Kinase</keyword>
<comment type="subcellular location">
    <subcellularLocation>
        <location evidence="1">Cell membrane</location>
        <topology evidence="1">Multi-pass membrane protein</topology>
    </subcellularLocation>
</comment>
<evidence type="ECO:0000256" key="12">
    <source>
        <dbReference type="SAM" id="Phobius"/>
    </source>
</evidence>
<evidence type="ECO:0000313" key="14">
    <source>
        <dbReference type="EMBL" id="RED55295.1"/>
    </source>
</evidence>
<dbReference type="RefSeq" id="WP_181907563.1">
    <property type="nucleotide sequence ID" value="NZ_QRDY01000018.1"/>
</dbReference>
<keyword evidence="9 12" id="KW-1133">Transmembrane helix</keyword>
<keyword evidence="4" id="KW-0808">Transferase</keyword>
<evidence type="ECO:0000256" key="3">
    <source>
        <dbReference type="ARBA" id="ARBA00022553"/>
    </source>
</evidence>
<keyword evidence="2" id="KW-1003">Cell membrane</keyword>
<dbReference type="Gene3D" id="6.10.340.10">
    <property type="match status" value="1"/>
</dbReference>
<evidence type="ECO:0000256" key="4">
    <source>
        <dbReference type="ARBA" id="ARBA00022679"/>
    </source>
</evidence>
<evidence type="ECO:0000256" key="6">
    <source>
        <dbReference type="ARBA" id="ARBA00022741"/>
    </source>
</evidence>
<dbReference type="InterPro" id="IPR036890">
    <property type="entry name" value="HATPase_C_sf"/>
</dbReference>
<keyword evidence="10" id="KW-0902">Two-component regulatory system</keyword>
<dbReference type="InterPro" id="IPR003660">
    <property type="entry name" value="HAMP_dom"/>
</dbReference>
<protein>
    <submittedName>
        <fullName evidence="14">Two-component system sensor histidine kinase YesM</fullName>
    </submittedName>
</protein>
<dbReference type="Proteomes" id="UP000256869">
    <property type="component" value="Unassembled WGS sequence"/>
</dbReference>
<dbReference type="Gene3D" id="3.30.565.10">
    <property type="entry name" value="Histidine kinase-like ATPase, C-terminal domain"/>
    <property type="match status" value="1"/>
</dbReference>
<keyword evidence="11 12" id="KW-0472">Membrane</keyword>
<evidence type="ECO:0000256" key="2">
    <source>
        <dbReference type="ARBA" id="ARBA00022475"/>
    </source>
</evidence>
<keyword evidence="3" id="KW-0597">Phosphoprotein</keyword>
<proteinExistence type="predicted"/>
<dbReference type="GO" id="GO:0005524">
    <property type="term" value="F:ATP binding"/>
    <property type="evidence" value="ECO:0007669"/>
    <property type="project" value="UniProtKB-KW"/>
</dbReference>
<feature type="transmembrane region" description="Helical" evidence="12">
    <location>
        <begin position="7"/>
        <end position="30"/>
    </location>
</feature>
<accession>A0A3D9I0T7</accession>
<sequence>MFNRIKVHIGFMLVFSFVIALIILGVYWFINSYVLRAYEKAMIANSEQLNAKIAQQVDLYFNDLSQLSRNSVANRNLMDDMRQLDKLTHELTQYETLFFDRSFESYSSYLINSSDFNTSKVYIFGRKNRFKFSYGPLLLESNFEKVYNSPAYRKKLESSSVLYIRNENRTDGNAPPSISSIRPFAEISGDVLGYIEVQQDYSRIAQIANLGKDGEAFIFDSDRRVIYPPLRIEPSVMNLLERAIAADGNGFVHGNYYYTARYSETSGLTTVIKHSDESVFKSLYTLQNTTLLLVLTILSLSVSAIYTISLRMTAPIRKLRSGILKVDFDNFQLFMNRKSPSNEMNMLNDAFQQMMERLKQSMKLELQSREKESKARFSALQSQMAPHFIHNILYLISISAQERRHEDVIAMCKKLSDMLRYLADSPWRPVKLEEEIQYTMNYLSLIQCKYEDFVDFAIDVRDTAYIVELPRLTIQPFVENAIQHAFGNINPPWKVSIDCSGDRFGWEIVIRDNGAGIAEERKLLLERQIAEILLSGTFEQPSGIGGMGILNTVMRLRMLYPNTLRIALDNGKEGLSVSIRGADESMT</sequence>
<dbReference type="GO" id="GO:0000155">
    <property type="term" value="F:phosphorelay sensor kinase activity"/>
    <property type="evidence" value="ECO:0007669"/>
    <property type="project" value="InterPro"/>
</dbReference>